<comment type="caution">
    <text evidence="2">The sequence shown here is derived from an EMBL/GenBank/DDBJ whole genome shotgun (WGS) entry which is preliminary data.</text>
</comment>
<evidence type="ECO:0000313" key="2">
    <source>
        <dbReference type="EMBL" id="KAL1220682.1"/>
    </source>
</evidence>
<proteinExistence type="predicted"/>
<reference evidence="2 3" key="1">
    <citation type="submission" date="2024-04" db="EMBL/GenBank/DDBJ databases">
        <title>Genome assembly C_amara_ONT_v2.</title>
        <authorList>
            <person name="Yant L."/>
            <person name="Moore C."/>
            <person name="Slenker M."/>
        </authorList>
    </citation>
    <scope>NUCLEOTIDE SEQUENCE [LARGE SCALE GENOMIC DNA]</scope>
    <source>
        <tissue evidence="2">Leaf</tissue>
    </source>
</reference>
<organism evidence="2 3">
    <name type="scientific">Cardamine amara subsp. amara</name>
    <dbReference type="NCBI Taxonomy" id="228776"/>
    <lineage>
        <taxon>Eukaryota</taxon>
        <taxon>Viridiplantae</taxon>
        <taxon>Streptophyta</taxon>
        <taxon>Embryophyta</taxon>
        <taxon>Tracheophyta</taxon>
        <taxon>Spermatophyta</taxon>
        <taxon>Magnoliopsida</taxon>
        <taxon>eudicotyledons</taxon>
        <taxon>Gunneridae</taxon>
        <taxon>Pentapetalae</taxon>
        <taxon>rosids</taxon>
        <taxon>malvids</taxon>
        <taxon>Brassicales</taxon>
        <taxon>Brassicaceae</taxon>
        <taxon>Cardamineae</taxon>
        <taxon>Cardamine</taxon>
    </lineage>
</organism>
<dbReference type="AlphaFoldDB" id="A0ABD1BU01"/>
<dbReference type="PANTHER" id="PTHR33223:SF11">
    <property type="entry name" value="ELEMENT PROTEIN, PUTATIVE-RELATED"/>
    <property type="match status" value="1"/>
</dbReference>
<dbReference type="Pfam" id="PF03732">
    <property type="entry name" value="Retrotrans_gag"/>
    <property type="match status" value="1"/>
</dbReference>
<accession>A0ABD1BU01</accession>
<dbReference type="PANTHER" id="PTHR33223">
    <property type="entry name" value="CCHC-TYPE DOMAIN-CONTAINING PROTEIN"/>
    <property type="match status" value="1"/>
</dbReference>
<dbReference type="EMBL" id="JBANAX010000149">
    <property type="protein sequence ID" value="KAL1220682.1"/>
    <property type="molecule type" value="Genomic_DNA"/>
</dbReference>
<evidence type="ECO:0000259" key="1">
    <source>
        <dbReference type="Pfam" id="PF03732"/>
    </source>
</evidence>
<protein>
    <recommendedName>
        <fullName evidence="1">Retrotransposon gag domain-containing protein</fullName>
    </recommendedName>
</protein>
<sequence length="120" mass="14199">MDHINIFEEICSTTSSNGVPTDYLHCKLFYFLLISKAHRWLKSLRHGSITSWGQRRAAFLQLFFTKSRSARLKNKIATFQQAATESLYKAWDRHKEYLRDCPTQSYTDSDRMDFFYNGIE</sequence>
<evidence type="ECO:0000313" key="3">
    <source>
        <dbReference type="Proteomes" id="UP001558713"/>
    </source>
</evidence>
<keyword evidence="3" id="KW-1185">Reference proteome</keyword>
<feature type="domain" description="Retrotransposon gag" evidence="1">
    <location>
        <begin position="27"/>
        <end position="119"/>
    </location>
</feature>
<dbReference type="Proteomes" id="UP001558713">
    <property type="component" value="Unassembled WGS sequence"/>
</dbReference>
<dbReference type="InterPro" id="IPR005162">
    <property type="entry name" value="Retrotrans_gag_dom"/>
</dbReference>
<name>A0ABD1BU01_CARAN</name>
<gene>
    <name evidence="2" type="ORF">V5N11_007451</name>
</gene>